<evidence type="ECO:0000256" key="12">
    <source>
        <dbReference type="SAM" id="SignalP"/>
    </source>
</evidence>
<dbReference type="RefSeq" id="WP_162384792.1">
    <property type="nucleotide sequence ID" value="NZ_CP045997.1"/>
</dbReference>
<dbReference type="SUPFAM" id="SSF49464">
    <property type="entry name" value="Carboxypeptidase regulatory domain-like"/>
    <property type="match status" value="1"/>
</dbReference>
<keyword evidence="2 10" id="KW-0813">Transport</keyword>
<dbReference type="InterPro" id="IPR037066">
    <property type="entry name" value="Plug_dom_sf"/>
</dbReference>
<dbReference type="PROSITE" id="PS52016">
    <property type="entry name" value="TONB_DEPENDENT_REC_3"/>
    <property type="match status" value="1"/>
</dbReference>
<dbReference type="PANTHER" id="PTHR30069:SF29">
    <property type="entry name" value="HEMOGLOBIN AND HEMOGLOBIN-HAPTOGLOBIN-BINDING PROTEIN 1-RELATED"/>
    <property type="match status" value="1"/>
</dbReference>
<evidence type="ECO:0000256" key="6">
    <source>
        <dbReference type="ARBA" id="ARBA00023077"/>
    </source>
</evidence>
<keyword evidence="3 10" id="KW-1134">Transmembrane beta strand</keyword>
<dbReference type="Gene3D" id="2.60.40.1120">
    <property type="entry name" value="Carboxypeptidase-like, regulatory domain"/>
    <property type="match status" value="1"/>
</dbReference>
<dbReference type="InterPro" id="IPR000531">
    <property type="entry name" value="Beta-barrel_TonB"/>
</dbReference>
<dbReference type="NCBIfam" id="TIGR04057">
    <property type="entry name" value="SusC_RagA_signa"/>
    <property type="match status" value="1"/>
</dbReference>
<evidence type="ECO:0000256" key="2">
    <source>
        <dbReference type="ARBA" id="ARBA00022448"/>
    </source>
</evidence>
<keyword evidence="16" id="KW-1185">Reference proteome</keyword>
<keyword evidence="5 12" id="KW-0732">Signal</keyword>
<evidence type="ECO:0000256" key="11">
    <source>
        <dbReference type="RuleBase" id="RU003357"/>
    </source>
</evidence>
<evidence type="ECO:0000256" key="10">
    <source>
        <dbReference type="PROSITE-ProRule" id="PRU01360"/>
    </source>
</evidence>
<organism evidence="15 16">
    <name type="scientific">Spirosoma endbachense</name>
    <dbReference type="NCBI Taxonomy" id="2666025"/>
    <lineage>
        <taxon>Bacteria</taxon>
        <taxon>Pseudomonadati</taxon>
        <taxon>Bacteroidota</taxon>
        <taxon>Cytophagia</taxon>
        <taxon>Cytophagales</taxon>
        <taxon>Cytophagaceae</taxon>
        <taxon>Spirosoma</taxon>
    </lineage>
</organism>
<dbReference type="Pfam" id="PF07715">
    <property type="entry name" value="Plug"/>
    <property type="match status" value="1"/>
</dbReference>
<gene>
    <name evidence="15" type="ORF">GJR95_04755</name>
</gene>
<sequence length="1059" mass="113737">MKQSLTTMRGFMVLLAACFCLLTERSGLAGTVSSFPKPADVEVTGTVTFKDDGTPLPGASVLLKGSPNVGTITDANGKFRINVPDDATLVVSYIGYIAQEIKLNGRSTLAVSLEADAQQLSEVVVTSFGIARDRKTLGYGVSEVKAEQITKAPTTDVTNSLAGKVAGVQVTGAGGGFAGSNVTIRGFSTFTGSNQPLYVVNGVPLDNSNGSGASNGSNSVNTGVVNSSRISDINPQDIESISVLKGAAATVLYGSRAASGVILITTKKGKKGTNKQISFSTNTAVGTISRFPKFQNQYAQGSNGTYANNVAGSWGPLIQGQTVTNWFGNPETLTAYPDNVRDILQNSISSQNDLSFSGASDKYDYRVSYGNAYETALIPNNKLSRNNLTVNAGTQLTNKFRIATAFTYTNNVSDRTQSGNQGSNPLWRGIYTPRSYDLTNMPSQDAAGNQLWFAAEDQPYWAINHVKNHQEVNRFYGNINLKYDITDWLQADLKVGSDVFTYVTKGFDDKGVRSNANTSSAGAGGVLDRSEITRNLNSYLTVTANKKLTSDLHLTATVGNEIISNYNSFIQDIGLGIVVAGFDNVKNFLTFNPTSAITKQRTVGFFGDVVFDYKTWLSVNAKARNDFASTLSPGNQSIFYPAVAVSFVPTEAFPSIKSKFLSSAKIRANVGEVGKGATPYVINTYYGKASASDGLGSTAVNFPFNGLAGYTYNNSTGNPNLTPEFTREIELGAELAFFNGRLSIDGSVYRRDSRNLIFSVPVPSTSGFTSLATNAGKLSTKGIELLVTGNIIEKENFSWESSLNFTSFKSIVEELAPGVANISIGGFTSPNIQLVPGQPYGQIWSNAYQRNAQGQMIIGSNGLPKPTTNVQAVGNPNPKFTMGFSNTFNYKGFSLSFLFDYKDKGDQLSRTIGDLRINGVSEETAKYPRFNADGTANKPYVFDGVLDDGTKNTIGVTAQQYFSLQGKYVAWEGYVLDATYLKLREANLTYKLPASILGKSNFIKGLQLSVYGRNLFIYAPNYPDLDPEQNLLGVSNARGLEFGITPTARTIGGSLRATF</sequence>
<evidence type="ECO:0000259" key="13">
    <source>
        <dbReference type="Pfam" id="PF00593"/>
    </source>
</evidence>
<dbReference type="InterPro" id="IPR039426">
    <property type="entry name" value="TonB-dep_rcpt-like"/>
</dbReference>
<dbReference type="Pfam" id="PF13715">
    <property type="entry name" value="CarbopepD_reg_2"/>
    <property type="match status" value="1"/>
</dbReference>
<proteinExistence type="inferred from homology"/>
<name>A0A6P1VQH4_9BACT</name>
<evidence type="ECO:0000256" key="9">
    <source>
        <dbReference type="ARBA" id="ARBA00023237"/>
    </source>
</evidence>
<keyword evidence="9 10" id="KW-0998">Cell outer membrane</keyword>
<dbReference type="GO" id="GO:0009279">
    <property type="term" value="C:cell outer membrane"/>
    <property type="evidence" value="ECO:0007669"/>
    <property type="project" value="UniProtKB-SubCell"/>
</dbReference>
<dbReference type="PANTHER" id="PTHR30069">
    <property type="entry name" value="TONB-DEPENDENT OUTER MEMBRANE RECEPTOR"/>
    <property type="match status" value="1"/>
</dbReference>
<dbReference type="InterPro" id="IPR008969">
    <property type="entry name" value="CarboxyPept-like_regulatory"/>
</dbReference>
<feature type="domain" description="TonB-dependent receptor plug" evidence="14">
    <location>
        <begin position="138"/>
        <end position="261"/>
    </location>
</feature>
<evidence type="ECO:0000256" key="4">
    <source>
        <dbReference type="ARBA" id="ARBA00022692"/>
    </source>
</evidence>
<dbReference type="EMBL" id="CP045997">
    <property type="protein sequence ID" value="QHV94372.1"/>
    <property type="molecule type" value="Genomic_DNA"/>
</dbReference>
<evidence type="ECO:0000256" key="5">
    <source>
        <dbReference type="ARBA" id="ARBA00022729"/>
    </source>
</evidence>
<evidence type="ECO:0000256" key="3">
    <source>
        <dbReference type="ARBA" id="ARBA00022452"/>
    </source>
</evidence>
<dbReference type="AlphaFoldDB" id="A0A6P1VQH4"/>
<evidence type="ECO:0000256" key="8">
    <source>
        <dbReference type="ARBA" id="ARBA00023170"/>
    </source>
</evidence>
<protein>
    <submittedName>
        <fullName evidence="15">SusC/RagA family TonB-linked outer membrane protein</fullName>
    </submittedName>
</protein>
<dbReference type="GO" id="GO:0044718">
    <property type="term" value="P:siderophore transmembrane transport"/>
    <property type="evidence" value="ECO:0007669"/>
    <property type="project" value="TreeGrafter"/>
</dbReference>
<dbReference type="Gene3D" id="2.170.130.10">
    <property type="entry name" value="TonB-dependent receptor, plug domain"/>
    <property type="match status" value="1"/>
</dbReference>
<dbReference type="InterPro" id="IPR036942">
    <property type="entry name" value="Beta-barrel_TonB_sf"/>
</dbReference>
<keyword evidence="7 10" id="KW-0472">Membrane</keyword>
<dbReference type="InterPro" id="IPR023997">
    <property type="entry name" value="TonB-dep_OMP_SusC/RagA_CS"/>
</dbReference>
<keyword evidence="4 10" id="KW-0812">Transmembrane</keyword>
<feature type="signal peptide" evidence="12">
    <location>
        <begin position="1"/>
        <end position="29"/>
    </location>
</feature>
<reference evidence="15 16" key="1">
    <citation type="submission" date="2019-11" db="EMBL/GenBank/DDBJ databases">
        <title>Spirosoma endbachense sp. nov., isolated from a natural salt meadow.</title>
        <authorList>
            <person name="Rojas J."/>
            <person name="Ambika Manirajan B."/>
            <person name="Ratering S."/>
            <person name="Suarez C."/>
            <person name="Geissler-Plaum R."/>
            <person name="Schnell S."/>
        </authorList>
    </citation>
    <scope>NUCLEOTIDE SEQUENCE [LARGE SCALE GENOMIC DNA]</scope>
    <source>
        <strain evidence="15 16">I-24</strain>
    </source>
</reference>
<evidence type="ECO:0000313" key="16">
    <source>
        <dbReference type="Proteomes" id="UP000464577"/>
    </source>
</evidence>
<dbReference type="InterPro" id="IPR023996">
    <property type="entry name" value="TonB-dep_OMP_SusC/RagA"/>
</dbReference>
<evidence type="ECO:0000256" key="1">
    <source>
        <dbReference type="ARBA" id="ARBA00004571"/>
    </source>
</evidence>
<keyword evidence="8" id="KW-0675">Receptor</keyword>
<comment type="similarity">
    <text evidence="10 11">Belongs to the TonB-dependent receptor family.</text>
</comment>
<accession>A0A6P1VQH4</accession>
<dbReference type="KEGG" id="senf:GJR95_04755"/>
<dbReference type="Gene3D" id="2.40.170.20">
    <property type="entry name" value="TonB-dependent receptor, beta-barrel domain"/>
    <property type="match status" value="1"/>
</dbReference>
<feature type="domain" description="TonB-dependent receptor-like beta-barrel" evidence="13">
    <location>
        <begin position="415"/>
        <end position="894"/>
    </location>
</feature>
<dbReference type="GO" id="GO:0015344">
    <property type="term" value="F:siderophore uptake transmembrane transporter activity"/>
    <property type="evidence" value="ECO:0007669"/>
    <property type="project" value="TreeGrafter"/>
</dbReference>
<evidence type="ECO:0000256" key="7">
    <source>
        <dbReference type="ARBA" id="ARBA00023136"/>
    </source>
</evidence>
<keyword evidence="6 11" id="KW-0798">TonB box</keyword>
<dbReference type="Proteomes" id="UP000464577">
    <property type="component" value="Chromosome"/>
</dbReference>
<dbReference type="Pfam" id="PF00593">
    <property type="entry name" value="TonB_dep_Rec_b-barrel"/>
    <property type="match status" value="1"/>
</dbReference>
<dbReference type="NCBIfam" id="TIGR04056">
    <property type="entry name" value="OMP_RagA_SusC"/>
    <property type="match status" value="1"/>
</dbReference>
<feature type="chain" id="PRO_5027037958" evidence="12">
    <location>
        <begin position="30"/>
        <end position="1059"/>
    </location>
</feature>
<dbReference type="InterPro" id="IPR012910">
    <property type="entry name" value="Plug_dom"/>
</dbReference>
<comment type="subcellular location">
    <subcellularLocation>
        <location evidence="1 10">Cell outer membrane</location>
        <topology evidence="1 10">Multi-pass membrane protein</topology>
    </subcellularLocation>
</comment>
<evidence type="ECO:0000313" key="15">
    <source>
        <dbReference type="EMBL" id="QHV94372.1"/>
    </source>
</evidence>
<evidence type="ECO:0000259" key="14">
    <source>
        <dbReference type="Pfam" id="PF07715"/>
    </source>
</evidence>
<dbReference type="SUPFAM" id="SSF56935">
    <property type="entry name" value="Porins"/>
    <property type="match status" value="1"/>
</dbReference>